<proteinExistence type="predicted"/>
<feature type="coiled-coil region" evidence="1">
    <location>
        <begin position="816"/>
        <end position="974"/>
    </location>
</feature>
<feature type="domain" description="PH" evidence="3">
    <location>
        <begin position="81"/>
        <end position="173"/>
    </location>
</feature>
<keyword evidence="5" id="KW-0675">Receptor</keyword>
<evidence type="ECO:0000259" key="3">
    <source>
        <dbReference type="PROSITE" id="PS50003"/>
    </source>
</evidence>
<feature type="compositionally biased region" description="Basic and acidic residues" evidence="2">
    <location>
        <begin position="614"/>
        <end position="666"/>
    </location>
</feature>
<feature type="compositionally biased region" description="Acidic residues" evidence="2">
    <location>
        <begin position="1295"/>
        <end position="1314"/>
    </location>
</feature>
<feature type="compositionally biased region" description="Basic residues" evidence="2">
    <location>
        <begin position="1030"/>
        <end position="1040"/>
    </location>
</feature>
<feature type="compositionally biased region" description="Polar residues" evidence="2">
    <location>
        <begin position="1042"/>
        <end position="1066"/>
    </location>
</feature>
<dbReference type="InterPro" id="IPR004012">
    <property type="entry name" value="Run_dom"/>
</dbReference>
<comment type="caution">
    <text evidence="5">The sequence shown here is derived from an EMBL/GenBank/DDBJ whole genome shotgun (WGS) entry which is preliminary data.</text>
</comment>
<dbReference type="PROSITE" id="PS50826">
    <property type="entry name" value="RUN"/>
    <property type="match status" value="1"/>
</dbReference>
<protein>
    <submittedName>
        <fullName evidence="5">Sun-cor steroid hormone receptor co-repressor</fullName>
    </submittedName>
</protein>
<dbReference type="SMART" id="SM00233">
    <property type="entry name" value="PH"/>
    <property type="match status" value="1"/>
</dbReference>
<evidence type="ECO:0000313" key="5">
    <source>
        <dbReference type="EMBL" id="KAJ3426157.1"/>
    </source>
</evidence>
<dbReference type="Proteomes" id="UP001146793">
    <property type="component" value="Unassembled WGS sequence"/>
</dbReference>
<dbReference type="InterPro" id="IPR011993">
    <property type="entry name" value="PH-like_dom_sf"/>
</dbReference>
<organism evidence="5 6">
    <name type="scientific">Anaeramoeba flamelloides</name>
    <dbReference type="NCBI Taxonomy" id="1746091"/>
    <lineage>
        <taxon>Eukaryota</taxon>
        <taxon>Metamonada</taxon>
        <taxon>Anaeramoebidae</taxon>
        <taxon>Anaeramoeba</taxon>
    </lineage>
</organism>
<reference evidence="5" key="1">
    <citation type="submission" date="2022-08" db="EMBL/GenBank/DDBJ databases">
        <title>Novel sulphate-reducing endosymbionts in the free-living metamonad Anaeramoeba.</title>
        <authorList>
            <person name="Jerlstrom-Hultqvist J."/>
            <person name="Cepicka I."/>
            <person name="Gallot-Lavallee L."/>
            <person name="Salas-Leiva D."/>
            <person name="Curtis B.A."/>
            <person name="Zahonova K."/>
            <person name="Pipaliya S."/>
            <person name="Dacks J."/>
            <person name="Roger A.J."/>
        </authorList>
    </citation>
    <scope>NUCLEOTIDE SEQUENCE</scope>
    <source>
        <strain evidence="5">Busselton2</strain>
    </source>
</reference>
<feature type="domain" description="RUN" evidence="4">
    <location>
        <begin position="1338"/>
        <end position="1475"/>
    </location>
</feature>
<dbReference type="InterPro" id="IPR001849">
    <property type="entry name" value="PH_domain"/>
</dbReference>
<evidence type="ECO:0000259" key="4">
    <source>
        <dbReference type="PROSITE" id="PS50826"/>
    </source>
</evidence>
<feature type="region of interest" description="Disordered" evidence="2">
    <location>
        <begin position="1011"/>
        <end position="1071"/>
    </location>
</feature>
<name>A0AAV7YC32_9EUKA</name>
<gene>
    <name evidence="5" type="ORF">M0812_28607</name>
</gene>
<feature type="region of interest" description="Disordered" evidence="2">
    <location>
        <begin position="613"/>
        <end position="669"/>
    </location>
</feature>
<evidence type="ECO:0000313" key="6">
    <source>
        <dbReference type="Proteomes" id="UP001146793"/>
    </source>
</evidence>
<accession>A0AAV7YC32</accession>
<feature type="region of interest" description="Disordered" evidence="2">
    <location>
        <begin position="1295"/>
        <end position="1315"/>
    </location>
</feature>
<dbReference type="SUPFAM" id="SSF50729">
    <property type="entry name" value="PH domain-like"/>
    <property type="match status" value="1"/>
</dbReference>
<feature type="compositionally biased region" description="Low complexity" evidence="2">
    <location>
        <begin position="1011"/>
        <end position="1029"/>
    </location>
</feature>
<feature type="coiled-coil region" evidence="1">
    <location>
        <begin position="395"/>
        <end position="535"/>
    </location>
</feature>
<dbReference type="PROSITE" id="PS50003">
    <property type="entry name" value="PH_DOMAIN"/>
    <property type="match status" value="1"/>
</dbReference>
<dbReference type="EMBL" id="JANTQA010000070">
    <property type="protein sequence ID" value="KAJ3426157.1"/>
    <property type="molecule type" value="Genomic_DNA"/>
</dbReference>
<sequence>MDQFSLCRYLQLSKIPFDENFKMKRYHYVSENSKFLLHGTTLVLNENDLPLQMECWFRNWRIVSVPAYGTHPIPDKNEKILIRMSGQVTEKGSGWVGSKVRWVELTDFDLKIYMDTKKKKIKTSLPLSRVKGLQTVTNKKLLKIKSIDSNYQLIFSQSNELKIWYRAISSVISFRGLVDERLKPMKKILFSSPDISSPILYNKLKSQKFNKEMLAPIFNIDGQGIFIKFLLSEIPISKDLLILLIGEFWDQKNGASQIKLFEKPEIKKKIKEWEDPQLIITFLKRLSSYGEITLDVKIIQTWYEKLKNKIDKQNNFHVKTKSKTKTKSKSKSGSGYESKSESKSESESEYETESESESEMESKSKGKKKNLKRIDENILKEIKRLDPRMILFETMLKLESQTQKQEQLVQNLKIEKIESDNSVGILKQQLQNLEEEKFKLEKENIKQVTKVKEEVGSIKLDKKKLKKQLSSLQNELSQSAEEIVTLKNKNENIEKKRKAQVREKRKKIRILTQEYNQLQRKCSDKERQYLLLVENFKRIKQINKNQKKKESLMFNEIEQKQSKISNLKIKSNLNEKLLKEKTEENNLFKIQQNNFLKNLMLTVIKIENNLKGNNNEEKEGKEGKEDKSEEDKENKSEEDKEDKEGQKEQEKQEEKEKEEKNNENIKKNNGNEIKTNLKLWKLNEFENRLLFLVKNINSTNEKLLRKRKKYKESKIKINNLNNSFYEIKNSFEELKIKNENQEKELIEKNNNLNSTNEKLKNTEENLKTIVKEKQKLQSNLDESHTMNENFNILKKDYQDQIELIKSNDENSVGLKIEEIRIIKEKLEEELKENKDKLNLTENEKNNLSEIKNNLEEEIKKFEHEINNKQEINENLNIKNKKYENEIEKNKNNYKLINEKLLHNKKKKKERKKKILEMEKNEQEKIIAFEKNNAQLQNDIKLLKQNKETEKILKILELENEIETLKQKLKYNYEDNNITNHGHNHNKNHSSIKQSPILSLPIDIKLISKNKNTTTTGTTTATTPTSGSGSKTKHSQSKHKTNNFEQSKAHSNGQKNKSQKQNTTIQPKTELKTHKQSFLDASTILKKIEQNIQALLLNTEDSEKSKYKQGFLVPLNLDNQEILNIIKYLYQLFAQELSKEEYTVRDVFQSLKLSEIRSIKNLVNKKKLYKLSKAEKIIAQDLFFFSISLNQNNICKFITELLARKDHFANWYSQNSKLNDVQFSKRLLKLLRILPKNFVVQQALDIQEKFSSSFVYQIDAPSKIVNPARVIIENAVSKIIKNFNHLQNQMLKLSNIDDEDDDDDDDDDDNTGNEDDEKKRLENLELIKKKFGNARKDQELSKILFNELFASVEKILSLGLKLNNKNKTIWSLIEVFVKTRKIRDFKDLQWIRNYYQNINNHKKLKKSWRMKVYAFWIWSLNDGKFHQLFYSIAQNINFFKSYIIYDRDWYQKRIFNLSTILEPLSSFHFQTFINYIPKDVKAQFKL</sequence>
<feature type="compositionally biased region" description="Acidic residues" evidence="2">
    <location>
        <begin position="347"/>
        <end position="359"/>
    </location>
</feature>
<keyword evidence="1" id="KW-0175">Coiled coil</keyword>
<dbReference type="Gene3D" id="2.30.29.30">
    <property type="entry name" value="Pleckstrin-homology domain (PH domain)/Phosphotyrosine-binding domain (PTB)"/>
    <property type="match status" value="1"/>
</dbReference>
<feature type="compositionally biased region" description="Basic residues" evidence="2">
    <location>
        <begin position="318"/>
        <end position="330"/>
    </location>
</feature>
<feature type="region of interest" description="Disordered" evidence="2">
    <location>
        <begin position="317"/>
        <end position="370"/>
    </location>
</feature>
<evidence type="ECO:0000256" key="2">
    <source>
        <dbReference type="SAM" id="MobiDB-lite"/>
    </source>
</evidence>
<evidence type="ECO:0000256" key="1">
    <source>
        <dbReference type="SAM" id="Coils"/>
    </source>
</evidence>